<feature type="region of interest" description="Disordered" evidence="1">
    <location>
        <begin position="1"/>
        <end position="29"/>
    </location>
</feature>
<evidence type="ECO:0000256" key="1">
    <source>
        <dbReference type="SAM" id="MobiDB-lite"/>
    </source>
</evidence>
<dbReference type="EMBL" id="AK044452">
    <property type="protein sequence ID" value="BAC31928.1"/>
    <property type="molecule type" value="mRNA"/>
</dbReference>
<evidence type="ECO:0000313" key="2">
    <source>
        <dbReference type="EMBL" id="BAC31928.1"/>
    </source>
</evidence>
<reference evidence="2" key="1">
    <citation type="journal article" date="1999" name="Methods Enzymol.">
        <title>High-efficiency full-length cDNA cloning.</title>
        <authorList>
            <person name="Carninci P."/>
            <person name="Hayashizaki Y."/>
        </authorList>
    </citation>
    <scope>NUCLEOTIDE SEQUENCE</scope>
    <source>
        <strain evidence="2">C57BL/6J</strain>
        <tissue evidence="2">Retina</tissue>
    </source>
</reference>
<reference evidence="2" key="5">
    <citation type="submission" date="2001-07" db="EMBL/GenBank/DDBJ databases">
        <authorList>
            <person name="Adachi J."/>
            <person name="Aizawa K."/>
            <person name="Akimura T."/>
            <person name="Arakawa T."/>
            <person name="Bono H."/>
            <person name="Carninci P."/>
            <person name="Fukuda S."/>
            <person name="Furuno M."/>
            <person name="Hanagaki T."/>
            <person name="Hara A."/>
            <person name="Hashizume W."/>
            <person name="Hayashida K."/>
            <person name="Hayatsu N."/>
            <person name="Hiramoto K."/>
            <person name="Hiraoka T."/>
            <person name="Hirozane T."/>
            <person name="Hori F."/>
            <person name="Imotani K."/>
            <person name="Ishii Y."/>
            <person name="Itoh M."/>
            <person name="Kagawa I."/>
            <person name="Kasukawa T."/>
            <person name="Katoh H."/>
            <person name="Kawai J."/>
            <person name="Kojima Y."/>
            <person name="Kondo S."/>
            <person name="Konno H."/>
            <person name="Kouda M."/>
            <person name="Koya S."/>
            <person name="Kurihara C."/>
            <person name="Matsuyama T."/>
            <person name="Miyazaki A."/>
            <person name="Murata M."/>
            <person name="Nakamura M."/>
            <person name="Nishi K."/>
            <person name="Nomura K."/>
            <person name="Numazaki R."/>
            <person name="Ohno M."/>
            <person name="Ohsato N."/>
            <person name="Okazaki Y."/>
            <person name="Saito R."/>
            <person name="Saitoh H."/>
            <person name="Sakai C."/>
            <person name="Sakai K."/>
            <person name="Sakazume N."/>
            <person name="Sano H."/>
            <person name="Sasaki D."/>
            <person name="Shibata K."/>
            <person name="Shinagawa A."/>
            <person name="Shiraki T."/>
            <person name="Sogabe Y."/>
            <person name="Tagami M."/>
            <person name="Tagawa A."/>
            <person name="Takahashi F."/>
            <person name="Takaku-Akahira S."/>
            <person name="Takeda Y."/>
            <person name="Tanaka T."/>
            <person name="Tomaru A."/>
            <person name="Toya T."/>
            <person name="Yasunishi A."/>
            <person name="Muramatsu M."/>
            <person name="Hayashizaki Y."/>
        </authorList>
    </citation>
    <scope>NUCLEOTIDE SEQUENCE</scope>
    <source>
        <strain evidence="2">C57BL/6J</strain>
        <tissue evidence="2">Retina</tissue>
    </source>
</reference>
<reference evidence="2" key="2">
    <citation type="journal article" date="2000" name="Genome Res.">
        <title>Normalization and subtraction of cap-trapper-selected cDNAs to prepare full-length cDNA libraries for rapid discovery of new genes.</title>
        <authorList>
            <person name="Carninci P."/>
            <person name="Shibata Y."/>
            <person name="Hayatsu N."/>
            <person name="Sugahara Y."/>
            <person name="Shibata K."/>
            <person name="Itoh M."/>
            <person name="Konno H."/>
            <person name="Okazaki Y."/>
            <person name="Muramatsu M."/>
            <person name="Hayashizaki Y."/>
        </authorList>
    </citation>
    <scope>NUCLEOTIDE SEQUENCE</scope>
    <source>
        <strain evidence="2">C57BL/6J</strain>
        <tissue evidence="2">Retina</tissue>
    </source>
</reference>
<protein>
    <submittedName>
        <fullName evidence="2">Uncharacterized protein</fullName>
    </submittedName>
</protein>
<name>Q8C8U6_MOUSE</name>
<accession>Q8C8U6</accession>
<proteinExistence type="evidence at transcript level"/>
<dbReference type="AlphaFoldDB" id="Q8C8U6"/>
<reference evidence="2" key="6">
    <citation type="journal article" date="2002" name="Nature">
        <title>Analysis of the mouse transcriptome based on functional annotation of 60,770 full-length cDNAs.</title>
        <authorList>
            <consortium name="The FANTOM Consortium and the RIKEN Genome Exploration Research Group Phase I and II Team"/>
        </authorList>
    </citation>
    <scope>NUCLEOTIDE SEQUENCE</scope>
    <source>
        <strain evidence="2">C57BL/6J</strain>
        <tissue evidence="2">Retina</tissue>
    </source>
</reference>
<reference evidence="2" key="3">
    <citation type="journal article" date="2000" name="Genome Res.">
        <title>RIKEN integrated sequence analysis (RISA) system--384-format sequencing pipeline with 384 multicapillary sequencer.</title>
        <authorList>
            <person name="Shibata K."/>
            <person name="Itoh M."/>
            <person name="Aizawa K."/>
            <person name="Nagaoka S."/>
            <person name="Sasaki N."/>
            <person name="Carninci P."/>
            <person name="Konno H."/>
            <person name="Akiyama J."/>
            <person name="Nishi K."/>
            <person name="Kitsunai T."/>
            <person name="Tashiro H."/>
            <person name="Itoh M."/>
            <person name="Sumi N."/>
            <person name="Ishii Y."/>
            <person name="Nakamura S."/>
            <person name="Hazama M."/>
            <person name="Nishine T."/>
            <person name="Harada A."/>
            <person name="Yamamoto R."/>
            <person name="Matsumoto H."/>
            <person name="Sakaguchi S."/>
            <person name="Ikegami T."/>
            <person name="Kashiwagi K."/>
            <person name="Fujiwake S."/>
            <person name="Inoue K."/>
            <person name="Togawa Y."/>
            <person name="Izawa M."/>
            <person name="Ohara E."/>
            <person name="Watahiki M."/>
            <person name="Yoneda Y."/>
            <person name="Ishikawa T."/>
            <person name="Ozawa K."/>
            <person name="Tanaka T."/>
            <person name="Matsuura S."/>
            <person name="Kawai J."/>
            <person name="Okazaki Y."/>
            <person name="Muramatsu M."/>
            <person name="Inoue Y."/>
            <person name="Kira A."/>
            <person name="Hayashizaki Y."/>
        </authorList>
    </citation>
    <scope>NUCLEOTIDE SEQUENCE</scope>
    <source>
        <strain evidence="2">C57BL/6J</strain>
        <tissue evidence="2">Retina</tissue>
    </source>
</reference>
<organism evidence="2">
    <name type="scientific">Mus musculus</name>
    <name type="common">Mouse</name>
    <dbReference type="NCBI Taxonomy" id="10090"/>
    <lineage>
        <taxon>Eukaryota</taxon>
        <taxon>Metazoa</taxon>
        <taxon>Chordata</taxon>
        <taxon>Craniata</taxon>
        <taxon>Vertebrata</taxon>
        <taxon>Euteleostomi</taxon>
        <taxon>Mammalia</taxon>
        <taxon>Eutheria</taxon>
        <taxon>Euarchontoglires</taxon>
        <taxon>Glires</taxon>
        <taxon>Rodentia</taxon>
        <taxon>Myomorpha</taxon>
        <taxon>Muroidea</taxon>
        <taxon>Muridae</taxon>
        <taxon>Murinae</taxon>
        <taxon>Mus</taxon>
        <taxon>Mus</taxon>
    </lineage>
</organism>
<sequence length="144" mass="15347">MRGAQASVGRQQAAVWAQGKRPRKEGVWGGHPKLRTLRCLGAVFVARSGVLGLRTCPSLGAAPDCVPGGPWPKYPGEVPTSTYLHVPPGVVGGRANLARWSGALESSSLQHPCWLWLLPSWRLALGTDLFLNRSSVAISSTRVA</sequence>
<reference evidence="2" key="8">
    <citation type="journal article" date="2005" name="Science">
        <title>Antisense Transcription in the Mammalian Transcriptome.</title>
        <authorList>
            <consortium name="RIKEN Genome Exploration Research Group and Genome Science Group (Genome Network Project Core Group) and the FANTOM Consortium"/>
        </authorList>
    </citation>
    <scope>NUCLEOTIDE SEQUENCE</scope>
    <source>
        <strain evidence="2">C57BL/6J</strain>
        <tissue evidence="2">Retina</tissue>
    </source>
</reference>
<reference evidence="2" key="4">
    <citation type="journal article" date="2001" name="Nature">
        <title>Functional annotation of a full-length mouse cDNA collection.</title>
        <authorList>
            <consortium name="The RIKEN Genome Exploration Research Group Phase II Team and the FANTOM Consortium"/>
        </authorList>
    </citation>
    <scope>NUCLEOTIDE SEQUENCE</scope>
    <source>
        <strain evidence="2">C57BL/6J</strain>
        <tissue evidence="2">Retina</tissue>
    </source>
</reference>
<reference evidence="2" key="7">
    <citation type="journal article" date="2005" name="Science">
        <title>The Transcriptional Landscape of the Mammalian Genome.</title>
        <authorList>
            <consortium name="The FANTOM Consortium"/>
            <consortium name="Riken Genome Exploration Research Group and Genome Science Group (Genome Network Project Core Group)"/>
        </authorList>
    </citation>
    <scope>NUCLEOTIDE SEQUENCE</scope>
    <source>
        <strain evidence="2">C57BL/6J</strain>
        <tissue evidence="2">Retina</tissue>
    </source>
</reference>